<keyword evidence="7" id="KW-0597">Phosphoprotein</keyword>
<dbReference type="GO" id="GO:0005525">
    <property type="term" value="F:GTP binding"/>
    <property type="evidence" value="ECO:0007669"/>
    <property type="project" value="UniProtKB-KW"/>
</dbReference>
<dbReference type="InterPro" id="IPR046813">
    <property type="entry name" value="Birnavirus_RdRp_thumb_sf"/>
</dbReference>
<dbReference type="Pfam" id="PF04197">
    <property type="entry name" value="Birna_RdRp_palm"/>
    <property type="match status" value="1"/>
</dbReference>
<evidence type="ECO:0000256" key="15">
    <source>
        <dbReference type="ARBA" id="ARBA00032403"/>
    </source>
</evidence>
<evidence type="ECO:0000256" key="5">
    <source>
        <dbReference type="ARBA" id="ARBA00022484"/>
    </source>
</evidence>
<keyword evidence="12" id="KW-0693">Viral RNA replication</keyword>
<dbReference type="EMBL" id="KU754528">
    <property type="protein sequence ID" value="AMO03243.1"/>
    <property type="molecule type" value="Genomic_RNA"/>
</dbReference>
<feature type="domain" description="RNA-directed RNA polymerase thumb" evidence="18">
    <location>
        <begin position="580"/>
        <end position="705"/>
    </location>
</feature>
<evidence type="ECO:0000256" key="14">
    <source>
        <dbReference type="ARBA" id="ARBA00024712"/>
    </source>
</evidence>
<name>A0A140HER6_9VIRU</name>
<evidence type="ECO:0000256" key="13">
    <source>
        <dbReference type="ARBA" id="ARBA00023134"/>
    </source>
</evidence>
<dbReference type="Gene3D" id="6.10.140.300">
    <property type="match status" value="1"/>
</dbReference>
<accession>A0A140HER6</accession>
<evidence type="ECO:0000256" key="3">
    <source>
        <dbReference type="ARBA" id="ARBA00012494"/>
    </source>
</evidence>
<keyword evidence="11" id="KW-0946">Virion</keyword>
<evidence type="ECO:0000256" key="6">
    <source>
        <dbReference type="ARBA" id="ARBA00022520"/>
    </source>
</evidence>
<dbReference type="InterPro" id="IPR046752">
    <property type="entry name" value="Birnavirus_RdRp_thumb"/>
</dbReference>
<evidence type="ECO:0000256" key="8">
    <source>
        <dbReference type="ARBA" id="ARBA00022679"/>
    </source>
</evidence>
<dbReference type="GO" id="GO:0019079">
    <property type="term" value="P:viral genome replication"/>
    <property type="evidence" value="ECO:0007669"/>
    <property type="project" value="InterPro"/>
</dbReference>
<evidence type="ECO:0000256" key="16">
    <source>
        <dbReference type="SAM" id="MobiDB-lite"/>
    </source>
</evidence>
<dbReference type="InterPro" id="IPR007100">
    <property type="entry name" value="Birnavirus_RdRp_palm"/>
</dbReference>
<feature type="domain" description="Birnavirus RNA-directed RNA polymerase palm" evidence="17">
    <location>
        <begin position="1"/>
        <end position="557"/>
    </location>
</feature>
<dbReference type="GO" id="GO:0003968">
    <property type="term" value="F:RNA-directed RNA polymerase activity"/>
    <property type="evidence" value="ECO:0007669"/>
    <property type="project" value="UniProtKB-KW"/>
</dbReference>
<evidence type="ECO:0000256" key="7">
    <source>
        <dbReference type="ARBA" id="ARBA00022553"/>
    </source>
</evidence>
<keyword evidence="5" id="KW-0696">RNA-directed RNA polymerase</keyword>
<protein>
    <recommendedName>
        <fullName evidence="4">RNA-directed RNA polymerase</fullName>
        <ecNumber evidence="3">2.7.7.48</ecNumber>
    </recommendedName>
    <alternativeName>
        <fullName evidence="15">Protein VP1</fullName>
    </alternativeName>
</protein>
<evidence type="ECO:0000256" key="11">
    <source>
        <dbReference type="ARBA" id="ARBA00022844"/>
    </source>
</evidence>
<comment type="subcellular location">
    <subcellularLocation>
        <location evidence="1">Virion</location>
    </subcellularLocation>
</comment>
<evidence type="ECO:0000256" key="4">
    <source>
        <dbReference type="ARBA" id="ARBA00022412"/>
    </source>
</evidence>
<evidence type="ECO:0000259" key="18">
    <source>
        <dbReference type="Pfam" id="PF20488"/>
    </source>
</evidence>
<sequence>MSDIFNQQGLKSKFSNIVKNEHQEDSDIREIFNLLATPEQPIAQDIDYTDLGTALDDEKVKVFRPQPYDELVNIPFREAASPRMMALYGELLDTKDVSLPVGSDLQIPTYKPGHEVSPPLLTLPNALAYEYMHYISKSSNDAWDERVYETLRELLVAQATTRFSTGSLLGQVKRVAAGQDVAYGRKGHHKNKSFKEMGITPYKVMEWLDEYLPLSDQDPDITLSNTLDWLIYTQEEAELMGVSDSLPTITQSSAAGLPWLGKKKGEVAVSALITANMLIRDVSSLLKENLFTGTNNPLDTKKEGVAETTNKNPKRAADQFSRLVLDRIVKEYSYTMMGLLFPKGERYAIADHLTKTRNIWSASYVTHLIGSTISDQPAKRMLNVLNCKTRTPSLSKFSPTQGGMDALINIILNATEIVELVYADNAYIYYPNEDIWYSIDLTKGEANCTRDVAMTMAMYLLTRGWTSTQGTPLYNYTWAYLSLYAIPYMTVDSISILKNFQIKNPGQGSGNPWTFLNNHVLTTILMNKWAEIGKPQPTPEVIENLATMTGIDFKVELVVHNFREKLIEASNHSIPTNNRVEPRTIVEMDMLGWDVTHTEYGYTPVLSKERMFKSIACPQPPSSTFQSNIAKQVHKYIQNVALLYVGAWAYPCIAQTVESYVTNHWNTIQSMLRNKEYNLDKAISKAVETSPFSEVMSLLSLEKPMHEQDYAQILYKQKPIEKIAPKAKFNNPLRKLDIENYHEYSKRMAKARMDNEMVGPEWKPIIELVSRLYPKEATGENKKNRESITRSKIRSLMESIERGLESGGHSLGVWYNAYLTGKRPAGVDKKISDLLTVLAPMRSKTLPNSVYNKLLGYPAIDKKLVPTLTPDEAYLYDTNSLEHNRIAYVSKLNEDDISVYANRYMVYSSTILSSLLPDKVDWPELRSISVKGASDPYQVKGYKKKDLKPRFGEEILDEDANPSARKSSTEKRRLQRKGQKAKLQKQAANSKTFVVRRLN</sequence>
<keyword evidence="9" id="KW-0548">Nucleotidyltransferase</keyword>
<keyword evidence="10" id="KW-0547">Nucleotide-binding</keyword>
<feature type="compositionally biased region" description="Basic residues" evidence="16">
    <location>
        <begin position="973"/>
        <end position="983"/>
    </location>
</feature>
<evidence type="ECO:0000256" key="12">
    <source>
        <dbReference type="ARBA" id="ARBA00022953"/>
    </source>
</evidence>
<evidence type="ECO:0000256" key="2">
    <source>
        <dbReference type="ARBA" id="ARBA00011314"/>
    </source>
</evidence>
<keyword evidence="13" id="KW-0342">GTP-binding</keyword>
<organism evidence="19">
    <name type="scientific">Eridge virus</name>
    <dbReference type="NCBI Taxonomy" id="1807812"/>
    <lineage>
        <taxon>Viruses</taxon>
        <taxon>Riboviria</taxon>
        <taxon>Orthornavirae</taxon>
        <taxon>Birnaviridae</taxon>
    </lineage>
</organism>
<evidence type="ECO:0000256" key="9">
    <source>
        <dbReference type="ARBA" id="ARBA00022695"/>
    </source>
</evidence>
<dbReference type="SUPFAM" id="SSF56672">
    <property type="entry name" value="DNA/RNA polymerases"/>
    <property type="match status" value="1"/>
</dbReference>
<keyword evidence="8" id="KW-0808">Transferase</keyword>
<keyword evidence="6" id="KW-0191">Covalent protein-RNA linkage</keyword>
<dbReference type="InterPro" id="IPR046812">
    <property type="entry name" value="Birnavirus_RdRp_palm_sf"/>
</dbReference>
<evidence type="ECO:0000259" key="17">
    <source>
        <dbReference type="Pfam" id="PF04197"/>
    </source>
</evidence>
<evidence type="ECO:0000256" key="1">
    <source>
        <dbReference type="ARBA" id="ARBA00004328"/>
    </source>
</evidence>
<dbReference type="Pfam" id="PF20488">
    <property type="entry name" value="Birna_VP1_thumb"/>
    <property type="match status" value="1"/>
</dbReference>
<proteinExistence type="predicted"/>
<dbReference type="InterPro" id="IPR043502">
    <property type="entry name" value="DNA/RNA_pol_sf"/>
</dbReference>
<reference evidence="19" key="1">
    <citation type="journal article" date="2016" name="Evol. Bioinform. Online">
        <title>Twenty-five new viruses associated with the Drosophilidae (Diptera).</title>
        <authorList>
            <person name="Webster C.L."/>
            <person name="Longdon B."/>
            <person name="Lewis S.H."/>
            <person name="Obbard D.J."/>
        </authorList>
    </citation>
    <scope>NUCLEOTIDE SEQUENCE</scope>
    <source>
        <strain evidence="19">Dimm_PoolSeq4</strain>
    </source>
</reference>
<feature type="region of interest" description="Disordered" evidence="16">
    <location>
        <begin position="953"/>
        <end position="999"/>
    </location>
</feature>
<evidence type="ECO:0000256" key="10">
    <source>
        <dbReference type="ARBA" id="ARBA00022741"/>
    </source>
</evidence>
<dbReference type="Gene3D" id="3.90.1730.10">
    <property type="entry name" value="Infectious bursal virus vp1 polymerase domain"/>
    <property type="match status" value="3"/>
</dbReference>
<evidence type="ECO:0000313" key="19">
    <source>
        <dbReference type="EMBL" id="AMO03243.1"/>
    </source>
</evidence>
<comment type="function">
    <text evidence="14">RNA-dependent RNA polymerase which is found both free and covalently attached to the genomic RNA. May also contain guanylyl and methyl transferase activities.</text>
</comment>
<comment type="subunit">
    <text evidence="2">Interacts with VP3 in the cytoplasm.</text>
</comment>
<dbReference type="EC" id="2.7.7.48" evidence="3"/>
<dbReference type="PROSITE" id="PS50524">
    <property type="entry name" value="RDRP_DSRNA_BIR"/>
    <property type="match status" value="1"/>
</dbReference>
<dbReference type="GO" id="GO:0044423">
    <property type="term" value="C:virion component"/>
    <property type="evidence" value="ECO:0007669"/>
    <property type="project" value="UniProtKB-KW"/>
</dbReference>